<evidence type="ECO:0000313" key="3">
    <source>
        <dbReference type="EMBL" id="KAJ8869107.1"/>
    </source>
</evidence>
<keyword evidence="4" id="KW-1185">Reference proteome</keyword>
<evidence type="ECO:0000256" key="1">
    <source>
        <dbReference type="SAM" id="MobiDB-lite"/>
    </source>
</evidence>
<comment type="caution">
    <text evidence="3">The sequence shown here is derived from an EMBL/GenBank/DDBJ whole genome shotgun (WGS) entry which is preliminary data.</text>
</comment>
<name>A0ABQ9G9K5_9NEOP</name>
<feature type="region of interest" description="Disordered" evidence="1">
    <location>
        <begin position="130"/>
        <end position="212"/>
    </location>
</feature>
<reference evidence="3 4" key="1">
    <citation type="submission" date="2023-02" db="EMBL/GenBank/DDBJ databases">
        <title>LHISI_Scaffold_Assembly.</title>
        <authorList>
            <person name="Stuart O.P."/>
            <person name="Cleave R."/>
            <person name="Magrath M.J.L."/>
            <person name="Mikheyev A.S."/>
        </authorList>
    </citation>
    <scope>NUCLEOTIDE SEQUENCE [LARGE SCALE GENOMIC DNA]</scope>
    <source>
        <strain evidence="3">Daus_M_001</strain>
        <tissue evidence="3">Leg muscle</tissue>
    </source>
</reference>
<dbReference type="EMBL" id="JARBHB010000014">
    <property type="protein sequence ID" value="KAJ8869107.1"/>
    <property type="molecule type" value="Genomic_DNA"/>
</dbReference>
<accession>A0ABQ9G9K5</accession>
<feature type="chain" id="PRO_5045829149" evidence="2">
    <location>
        <begin position="24"/>
        <end position="1149"/>
    </location>
</feature>
<dbReference type="Proteomes" id="UP001159363">
    <property type="component" value="Chromosome 13"/>
</dbReference>
<sequence length="1149" mass="126022">MNCMRLNLCTLLVTLRRTGRVMISNGPGNKVRHTQARQASGCEGYFQVGTTTPHTQGGTCAKKRSDSRLRLSEGWLTGSAGAAAMSTCCTLATRTSRCKFTLHSRRARLASLPPPQPHALAFWEISGSQTSHKSTMTDDQGQGPNNSILPITTAPSPGSQSSAGVSTSQRAAQPIGNISQNAVASRTQGSFPESRTANEMMGTPTSKELPRRFGFGFLSSTPTSQDMMVNEHEGCCTFSSSFSTFPAANKANPRNVSFTSRETHPYYSIPHIPNVFAAAIPTYVSSTSLTYTLTRSGTHAGAAMEQRVQHSQSTKRNRVRFPASSLPDFRSRKSCWTQCCQHGKRRFRYTCVNLTAAISFKAPMGLFCGCQLHARKSLHYLCLSLIAALFPQGSGIPLLLATLAGQCNWSAYFLREIPFPPPLHSGAASSSPHFTLIGSQDIVYAPYRELAELLIALIRTWARSINVTDEEFQFQDYINSARLQDCIPVVQPKVSTDANVAGDMVFASLRIADFRRREQSTDELVCSTEFGPLRASSKRATLNSNQWRTNDSQPPTTALQPRLQPTTKNFEVPIHSKSGSLPVPPPLLTPLRAAPSWLRSSNVFGSKARWRQLISVPIGGDLHATPLLCTPHRDSTMTATPTTHYSSARSWGPVTRLSSILNCRKQLIQYGIICLIALQSGPAWLSSSAVANWRMTFLHIAGNCRNIAVSCERSSAQARSGPEFANGHTVNVPKGAGGLEQHLTSENNDEVILKLALLERSSIVVQNVLNNLVRSHHWVPVARSSASIQKTRAFRDAWGGQTTQEITCPASLPKTLPASCVMEAAPAVSSRHHVGGPSRHLQVVTTLSLLANTCERHRRTEQWCSGDFDLGRPDPMPRDLQNSRWLAGACDGFVRLTSPKHLPIKRIDITPITAGSLGMTQPLATPEHMSATHSCAFSILPHRSETLRHAKFALLFGIRQDFTVLSVLELASFLHWLLHRYETMAILTELHVIGTHNCEVFFHWCRVTQDVSEHAQQTSIYNFPDIPIVTSCHLPLAPELLLLCRTGQAYNRFPVPYQCICFQGATVAERLAGSLPTKANRAQSPAGSPDFRKWESCRTMPLVGGFSRGISVSRALSLRRHSIFTSITLIGSQDLAVKNRPNLATHTLI</sequence>
<feature type="signal peptide" evidence="2">
    <location>
        <begin position="1"/>
        <end position="23"/>
    </location>
</feature>
<evidence type="ECO:0000313" key="4">
    <source>
        <dbReference type="Proteomes" id="UP001159363"/>
    </source>
</evidence>
<evidence type="ECO:0000256" key="2">
    <source>
        <dbReference type="SAM" id="SignalP"/>
    </source>
</evidence>
<feature type="compositionally biased region" description="Polar residues" evidence="1">
    <location>
        <begin position="130"/>
        <end position="197"/>
    </location>
</feature>
<organism evidence="3 4">
    <name type="scientific">Dryococelus australis</name>
    <dbReference type="NCBI Taxonomy" id="614101"/>
    <lineage>
        <taxon>Eukaryota</taxon>
        <taxon>Metazoa</taxon>
        <taxon>Ecdysozoa</taxon>
        <taxon>Arthropoda</taxon>
        <taxon>Hexapoda</taxon>
        <taxon>Insecta</taxon>
        <taxon>Pterygota</taxon>
        <taxon>Neoptera</taxon>
        <taxon>Polyneoptera</taxon>
        <taxon>Phasmatodea</taxon>
        <taxon>Verophasmatodea</taxon>
        <taxon>Anareolatae</taxon>
        <taxon>Phasmatidae</taxon>
        <taxon>Eurycanthinae</taxon>
        <taxon>Dryococelus</taxon>
    </lineage>
</organism>
<keyword evidence="2" id="KW-0732">Signal</keyword>
<proteinExistence type="predicted"/>
<protein>
    <submittedName>
        <fullName evidence="3">Uncharacterized protein</fullName>
    </submittedName>
</protein>
<gene>
    <name evidence="3" type="ORF">PR048_030673</name>
</gene>